<dbReference type="PANTHER" id="PTHR21174:SF0">
    <property type="entry name" value="HD PHOSPHOHYDROLASE FAMILY PROTEIN-RELATED"/>
    <property type="match status" value="1"/>
</dbReference>
<comment type="caution">
    <text evidence="1">The sequence shown here is derived from an EMBL/GenBank/DDBJ whole genome shotgun (WGS) entry which is preliminary data.</text>
</comment>
<dbReference type="Gene3D" id="1.10.3210.10">
    <property type="entry name" value="Hypothetical protein af1432"/>
    <property type="match status" value="1"/>
</dbReference>
<dbReference type="SUPFAM" id="SSF109604">
    <property type="entry name" value="HD-domain/PDEase-like"/>
    <property type="match status" value="1"/>
</dbReference>
<sequence>MSDSPLFPPLQLPAPMLEQLRALHAQPPRAYHHFGHAQAVLQHCGQVAAGPGWQQPAVAQLAALYHDAVYVPGRSDNEARSAALAAQAVARWLPDAGIDVPALVRMIELTARHGQLEPSQVSTDQALFLDCDMAILAAPWPVFSRYDADIASEFAGVVPRWLFAWRRRAFLKALLKRPRIYLSDWGHGCFDAPARANLSRRLLQGVA</sequence>
<evidence type="ECO:0000313" key="2">
    <source>
        <dbReference type="Proteomes" id="UP000051254"/>
    </source>
</evidence>
<name>A0A0R0C1U1_9GAMM</name>
<gene>
    <name evidence="1" type="ORF">ABB25_03165</name>
</gene>
<dbReference type="PATRIC" id="fig|266128.3.peg.2296"/>
<dbReference type="RefSeq" id="WP_057663597.1">
    <property type="nucleotide sequence ID" value="NZ_LDJH01000006.1"/>
</dbReference>
<reference evidence="1 2" key="1">
    <citation type="submission" date="2015-05" db="EMBL/GenBank/DDBJ databases">
        <title>Genome sequencing and analysis of members of genus Stenotrophomonas.</title>
        <authorList>
            <person name="Patil P.P."/>
            <person name="Midha S."/>
            <person name="Patil P.B."/>
        </authorList>
    </citation>
    <scope>NUCLEOTIDE SEQUENCE [LARGE SCALE GENOMIC DNA]</scope>
    <source>
        <strain evidence="1 2">DSM 17805</strain>
    </source>
</reference>
<dbReference type="AlphaFoldDB" id="A0A0R0C1U1"/>
<accession>A0A0R0C1U1</accession>
<dbReference type="InterPro" id="IPR009218">
    <property type="entry name" value="HD_phosphohydro"/>
</dbReference>
<evidence type="ECO:0000313" key="1">
    <source>
        <dbReference type="EMBL" id="KRG59569.1"/>
    </source>
</evidence>
<dbReference type="Proteomes" id="UP000051254">
    <property type="component" value="Unassembled WGS sequence"/>
</dbReference>
<dbReference type="EMBL" id="LDJH01000006">
    <property type="protein sequence ID" value="KRG59569.1"/>
    <property type="molecule type" value="Genomic_DNA"/>
</dbReference>
<evidence type="ECO:0008006" key="3">
    <source>
        <dbReference type="Google" id="ProtNLM"/>
    </source>
</evidence>
<dbReference type="PIRSF" id="PIRSF035170">
    <property type="entry name" value="HD_phosphohydro"/>
    <property type="match status" value="1"/>
</dbReference>
<protein>
    <recommendedName>
        <fullName evidence="3">HD/PDEase domain-containing protein</fullName>
    </recommendedName>
</protein>
<proteinExistence type="predicted"/>
<keyword evidence="2" id="KW-1185">Reference proteome</keyword>
<organism evidence="1 2">
    <name type="scientific">Stenotrophomonas koreensis</name>
    <dbReference type="NCBI Taxonomy" id="266128"/>
    <lineage>
        <taxon>Bacteria</taxon>
        <taxon>Pseudomonadati</taxon>
        <taxon>Pseudomonadota</taxon>
        <taxon>Gammaproteobacteria</taxon>
        <taxon>Lysobacterales</taxon>
        <taxon>Lysobacteraceae</taxon>
        <taxon>Stenotrophomonas</taxon>
    </lineage>
</organism>
<dbReference type="PANTHER" id="PTHR21174">
    <property type="match status" value="1"/>
</dbReference>
<dbReference type="STRING" id="266128.ABB25_03165"/>